<sequence length="78" mass="8833">MRLVRPRLNASLYVLRGAASRALGSADFHDFGFWNAFSELLNRHGNSIANGVIPILALNFIKNRQVLNRLVRSRLLPF</sequence>
<reference evidence="2" key="1">
    <citation type="submission" date="2017-02" db="EMBL/GenBank/DDBJ databases">
        <authorList>
            <person name="Furmanczyk E.M."/>
        </authorList>
    </citation>
    <scope>NUCLEOTIDE SEQUENCE [LARGE SCALE GENOMIC DNA]</scope>
    <source>
        <strain evidence="2">AP3_22</strain>
    </source>
</reference>
<dbReference type="Proteomes" id="UP000237440">
    <property type="component" value="Unassembled WGS sequence"/>
</dbReference>
<protein>
    <submittedName>
        <fullName evidence="1">Uncharacterized protein</fullName>
    </submittedName>
</protein>
<organism evidence="1 2">
    <name type="scientific">Pseudomonas laurylsulfativorans</name>
    <dbReference type="NCBI Taxonomy" id="1943631"/>
    <lineage>
        <taxon>Bacteria</taxon>
        <taxon>Pseudomonadati</taxon>
        <taxon>Pseudomonadota</taxon>
        <taxon>Gammaproteobacteria</taxon>
        <taxon>Pseudomonadales</taxon>
        <taxon>Pseudomonadaceae</taxon>
        <taxon>Pseudomonas</taxon>
    </lineage>
</organism>
<dbReference type="AlphaFoldDB" id="A0A2S3VUX0"/>
<gene>
    <name evidence="1" type="ORF">B0D71_02630</name>
</gene>
<evidence type="ECO:0000313" key="1">
    <source>
        <dbReference type="EMBL" id="POF43732.1"/>
    </source>
</evidence>
<name>A0A2S3VUX0_9PSED</name>
<comment type="caution">
    <text evidence="1">The sequence shown here is derived from an EMBL/GenBank/DDBJ whole genome shotgun (WGS) entry which is preliminary data.</text>
</comment>
<accession>A0A2S3VUX0</accession>
<evidence type="ECO:0000313" key="2">
    <source>
        <dbReference type="Proteomes" id="UP000237440"/>
    </source>
</evidence>
<proteinExistence type="predicted"/>
<dbReference type="EMBL" id="MUJK01000001">
    <property type="protein sequence ID" value="POF43732.1"/>
    <property type="molecule type" value="Genomic_DNA"/>
</dbReference>
<keyword evidence="2" id="KW-1185">Reference proteome</keyword>